<sequence>MIIHEKFEETAMRLGMSKDVIDKLCDSYLGGVSKL</sequence>
<dbReference type="Proteomes" id="UP000005839">
    <property type="component" value="Unassembled WGS sequence"/>
</dbReference>
<organism evidence="1 2">
    <name type="scientific">Shewanella benthica KT99</name>
    <dbReference type="NCBI Taxonomy" id="314608"/>
    <lineage>
        <taxon>Bacteria</taxon>
        <taxon>Pseudomonadati</taxon>
        <taxon>Pseudomonadota</taxon>
        <taxon>Gammaproteobacteria</taxon>
        <taxon>Alteromonadales</taxon>
        <taxon>Shewanellaceae</taxon>
        <taxon>Shewanella</taxon>
    </lineage>
</organism>
<keyword evidence="2" id="KW-1185">Reference proteome</keyword>
<reference evidence="1 2" key="1">
    <citation type="submission" date="2007-10" db="EMBL/GenBank/DDBJ databases">
        <authorList>
            <person name="Yayanos A."/>
            <person name="Ferriera S."/>
            <person name="Johnson J."/>
            <person name="Kravitz S."/>
            <person name="Halpern A."/>
            <person name="Remington K."/>
            <person name="Beeson K."/>
            <person name="Tran B."/>
            <person name="Rogers Y.-H."/>
            <person name="Friedman R."/>
            <person name="Venter J.C."/>
        </authorList>
    </citation>
    <scope>NUCLEOTIDE SEQUENCE [LARGE SCALE GENOMIC DNA]</scope>
    <source>
        <strain evidence="1 2">KT99</strain>
    </source>
</reference>
<proteinExistence type="predicted"/>
<evidence type="ECO:0000313" key="1">
    <source>
        <dbReference type="EMBL" id="EDP99270.1"/>
    </source>
</evidence>
<protein>
    <submittedName>
        <fullName evidence="1">Uncharacterized protein</fullName>
    </submittedName>
</protein>
<dbReference type="AlphaFoldDB" id="A9DGR2"/>
<comment type="caution">
    <text evidence="1">The sequence shown here is derived from an EMBL/GenBank/DDBJ whole genome shotgun (WGS) entry which is preliminary data.</text>
</comment>
<evidence type="ECO:0000313" key="2">
    <source>
        <dbReference type="Proteomes" id="UP000005839"/>
    </source>
</evidence>
<name>A9DGR2_9GAMM</name>
<accession>A9DGR2</accession>
<gene>
    <name evidence="1" type="ORF">KT99_18197</name>
</gene>
<dbReference type="EMBL" id="ABIC01000045">
    <property type="protein sequence ID" value="EDP99270.1"/>
    <property type="molecule type" value="Genomic_DNA"/>
</dbReference>